<proteinExistence type="inferred from homology"/>
<dbReference type="EMBL" id="JAWRVE010000025">
    <property type="protein sequence ID" value="KAL1873577.1"/>
    <property type="molecule type" value="Genomic_DNA"/>
</dbReference>
<dbReference type="SUPFAM" id="SSF51735">
    <property type="entry name" value="NAD(P)-binding Rossmann-fold domains"/>
    <property type="match status" value="1"/>
</dbReference>
<evidence type="ECO:0000313" key="4">
    <source>
        <dbReference type="EMBL" id="KAL1873577.1"/>
    </source>
</evidence>
<dbReference type="Gene3D" id="3.90.25.10">
    <property type="entry name" value="UDP-galactose 4-epimerase, domain 1"/>
    <property type="match status" value="1"/>
</dbReference>
<evidence type="ECO:0000313" key="5">
    <source>
        <dbReference type="Proteomes" id="UP001583177"/>
    </source>
</evidence>
<sequence length="321" mass="33975">MSAKIFTIIGATGTQGGGIINFLSANPDYKLRGLTRNSNSAAALYLAARGVEVVQADLNDPASLRAAFAGSYAVYGVTDMPGMKAELGGNAAAVAAEERQGINIAQACLETPGLQHFIWSTLPDAAKLSNGAFDLPNFKGKVAVDAFIRAHDELLTKTTFLFIAQYASNYKYGPLAPHLIPGAGDGKGDTYVQFATHPPDTPITTIGDVRRNVGPFVAAILAQPDKTRGGTTVLAHVEVVTAEESLQMWARARGARAISVPVSTETFTEIFGSFDFLGAMWRFWAALGDRAWGLANGEKVLTKDDLGVTGLIGQAESFLSF</sequence>
<organism evidence="4 5">
    <name type="scientific">Diaporthe australafricana</name>
    <dbReference type="NCBI Taxonomy" id="127596"/>
    <lineage>
        <taxon>Eukaryota</taxon>
        <taxon>Fungi</taxon>
        <taxon>Dikarya</taxon>
        <taxon>Ascomycota</taxon>
        <taxon>Pezizomycotina</taxon>
        <taxon>Sordariomycetes</taxon>
        <taxon>Sordariomycetidae</taxon>
        <taxon>Diaporthales</taxon>
        <taxon>Diaporthaceae</taxon>
        <taxon>Diaporthe</taxon>
    </lineage>
</organism>
<dbReference type="InterPro" id="IPR051164">
    <property type="entry name" value="NmrA-like_oxidored"/>
</dbReference>
<evidence type="ECO:0000259" key="3">
    <source>
        <dbReference type="Pfam" id="PF05368"/>
    </source>
</evidence>
<reference evidence="4 5" key="1">
    <citation type="journal article" date="2024" name="IMA Fungus">
        <title>IMA Genome - F19 : A genome assembly and annotation guide to empower mycologists, including annotated draft genome sequences of Ceratocystis pirilliformis, Diaporthe australafricana, Fusarium ophioides, Paecilomyces lecythidis, and Sporothrix stenoceras.</title>
        <authorList>
            <person name="Aylward J."/>
            <person name="Wilson A.M."/>
            <person name="Visagie C.M."/>
            <person name="Spraker J."/>
            <person name="Barnes I."/>
            <person name="Buitendag C."/>
            <person name="Ceriani C."/>
            <person name="Del Mar Angel L."/>
            <person name="du Plessis D."/>
            <person name="Fuchs T."/>
            <person name="Gasser K."/>
            <person name="Kramer D."/>
            <person name="Li W."/>
            <person name="Munsamy K."/>
            <person name="Piso A."/>
            <person name="Price J.L."/>
            <person name="Sonnekus B."/>
            <person name="Thomas C."/>
            <person name="van der Nest A."/>
            <person name="van Dijk A."/>
            <person name="van Heerden A."/>
            <person name="van Vuuren N."/>
            <person name="Yilmaz N."/>
            <person name="Duong T.A."/>
            <person name="van der Merwe N.A."/>
            <person name="Wingfield M.J."/>
            <person name="Wingfield B.D."/>
        </authorList>
    </citation>
    <scope>NUCLEOTIDE SEQUENCE [LARGE SCALE GENOMIC DNA]</scope>
    <source>
        <strain evidence="4 5">CMW 18300</strain>
    </source>
</reference>
<dbReference type="Gene3D" id="3.40.50.720">
    <property type="entry name" value="NAD(P)-binding Rossmann-like Domain"/>
    <property type="match status" value="1"/>
</dbReference>
<keyword evidence="2" id="KW-0521">NADP</keyword>
<keyword evidence="5" id="KW-1185">Reference proteome</keyword>
<dbReference type="InterPro" id="IPR008030">
    <property type="entry name" value="NmrA-like"/>
</dbReference>
<evidence type="ECO:0000256" key="2">
    <source>
        <dbReference type="ARBA" id="ARBA00022857"/>
    </source>
</evidence>
<comment type="similarity">
    <text evidence="1">Belongs to the NmrA-type oxidoreductase family.</text>
</comment>
<gene>
    <name evidence="4" type="ORF">Daus18300_003944</name>
</gene>
<dbReference type="InterPro" id="IPR036291">
    <property type="entry name" value="NAD(P)-bd_dom_sf"/>
</dbReference>
<comment type="caution">
    <text evidence="4">The sequence shown here is derived from an EMBL/GenBank/DDBJ whole genome shotgun (WGS) entry which is preliminary data.</text>
</comment>
<protein>
    <recommendedName>
        <fullName evidence="3">NmrA-like domain-containing protein</fullName>
    </recommendedName>
</protein>
<feature type="domain" description="NmrA-like" evidence="3">
    <location>
        <begin position="5"/>
        <end position="271"/>
    </location>
</feature>
<dbReference type="PANTHER" id="PTHR42748">
    <property type="entry name" value="NITROGEN METABOLITE REPRESSION PROTEIN NMRA FAMILY MEMBER"/>
    <property type="match status" value="1"/>
</dbReference>
<dbReference type="PANTHER" id="PTHR42748:SF28">
    <property type="entry name" value="NMRA-LIKE DOMAIN-CONTAINING PROTEIN"/>
    <property type="match status" value="1"/>
</dbReference>
<dbReference type="Pfam" id="PF05368">
    <property type="entry name" value="NmrA"/>
    <property type="match status" value="1"/>
</dbReference>
<evidence type="ECO:0000256" key="1">
    <source>
        <dbReference type="ARBA" id="ARBA00006328"/>
    </source>
</evidence>
<name>A0ABR3XD00_9PEZI</name>
<dbReference type="Proteomes" id="UP001583177">
    <property type="component" value="Unassembled WGS sequence"/>
</dbReference>
<accession>A0ABR3XD00</accession>
<dbReference type="CDD" id="cd05251">
    <property type="entry name" value="NmrA_like_SDR_a"/>
    <property type="match status" value="1"/>
</dbReference>